<evidence type="ECO:0000256" key="3">
    <source>
        <dbReference type="ARBA" id="ARBA00022553"/>
    </source>
</evidence>
<dbReference type="SUPFAM" id="SSF47384">
    <property type="entry name" value="Homodimeric domain of signal transducing histidine kinase"/>
    <property type="match status" value="1"/>
</dbReference>
<proteinExistence type="predicted"/>
<dbReference type="SMART" id="SM00388">
    <property type="entry name" value="HisKA"/>
    <property type="match status" value="1"/>
</dbReference>
<dbReference type="Gene3D" id="1.10.287.130">
    <property type="match status" value="1"/>
</dbReference>
<keyword evidence="6" id="KW-0812">Transmembrane</keyword>
<dbReference type="PANTHER" id="PTHR45436">
    <property type="entry name" value="SENSOR HISTIDINE KINASE YKOH"/>
    <property type="match status" value="1"/>
</dbReference>
<sequence>MSARWPLRRRFTLLALLLGLVMSSLSAWIMQDMADDYEYVVSGEILRGQAEDYGQRLARGQALQLPSTHRLSGYRILDPALPARYARLPAGMHEDPDDEDIHVGVFDTAAGRLVFVIDMGDIEQMERHLHRLVIAMIVLGTALAGWLGWLFAGIALQPVRHLAKSVEALPVRPQPTQLAAAVSHDALGQLASAIDAYQARLVDADAHEQAFLADASHELRTPLAVIQGVTEVLLDDAGMPPQQHTRLARLERGVQDMGQLLEAMLASARRKPLTIEPVDAQALLQDASARAMVGKPAIPVVIDAPVQLHTARREALLLIAGLLRLQLQAQACTQLHLRMDTQALDIHTTTTADSAAMQSLARADTGTGSALLDRLAARLDWQVLILSPSQTRLQLHPEIAGARRQPNS</sequence>
<evidence type="ECO:0000256" key="1">
    <source>
        <dbReference type="ARBA" id="ARBA00000085"/>
    </source>
</evidence>
<dbReference type="InterPro" id="IPR003661">
    <property type="entry name" value="HisK_dim/P_dom"/>
</dbReference>
<dbReference type="InterPro" id="IPR036097">
    <property type="entry name" value="HisK_dim/P_sf"/>
</dbReference>
<dbReference type="Pfam" id="PF00512">
    <property type="entry name" value="HisKA"/>
    <property type="match status" value="1"/>
</dbReference>
<evidence type="ECO:0000256" key="6">
    <source>
        <dbReference type="SAM" id="Phobius"/>
    </source>
</evidence>
<evidence type="ECO:0000256" key="2">
    <source>
        <dbReference type="ARBA" id="ARBA00012438"/>
    </source>
</evidence>
<dbReference type="PANTHER" id="PTHR45436:SF16">
    <property type="entry name" value="HISTIDINE KINASE"/>
    <property type="match status" value="1"/>
</dbReference>
<keyword evidence="5 8" id="KW-0418">Kinase</keyword>
<keyword evidence="4" id="KW-0808">Transferase</keyword>
<dbReference type="InterPro" id="IPR050428">
    <property type="entry name" value="TCS_sensor_his_kinase"/>
</dbReference>
<feature type="transmembrane region" description="Helical" evidence="6">
    <location>
        <begin position="132"/>
        <end position="156"/>
    </location>
</feature>
<reference evidence="8" key="1">
    <citation type="submission" date="2021-09" db="EMBL/GenBank/DDBJ databases">
        <authorList>
            <person name="Wu T."/>
            <person name="Guo S.Z."/>
        </authorList>
    </citation>
    <scope>NUCLEOTIDE SEQUENCE</scope>
    <source>
        <strain evidence="8">RSS-23</strain>
    </source>
</reference>
<evidence type="ECO:0000256" key="5">
    <source>
        <dbReference type="ARBA" id="ARBA00022777"/>
    </source>
</evidence>
<protein>
    <recommendedName>
        <fullName evidence="2">histidine kinase</fullName>
        <ecNumber evidence="2">2.7.13.3</ecNumber>
    </recommendedName>
</protein>
<dbReference type="EC" id="2.7.13.3" evidence="2"/>
<evidence type="ECO:0000259" key="7">
    <source>
        <dbReference type="SMART" id="SM00388"/>
    </source>
</evidence>
<organism evidence="8 9">
    <name type="scientific">Thermomonas beijingensis</name>
    <dbReference type="NCBI Taxonomy" id="2872701"/>
    <lineage>
        <taxon>Bacteria</taxon>
        <taxon>Pseudomonadati</taxon>
        <taxon>Pseudomonadota</taxon>
        <taxon>Gammaproteobacteria</taxon>
        <taxon>Lysobacterales</taxon>
        <taxon>Lysobacteraceae</taxon>
        <taxon>Thermomonas</taxon>
    </lineage>
</organism>
<keyword evidence="6" id="KW-1133">Transmembrane helix</keyword>
<dbReference type="Gene3D" id="6.10.340.10">
    <property type="match status" value="1"/>
</dbReference>
<gene>
    <name evidence="8" type="ORF">K7B09_11215</name>
</gene>
<keyword evidence="3" id="KW-0597">Phosphoprotein</keyword>
<dbReference type="CDD" id="cd00082">
    <property type="entry name" value="HisKA"/>
    <property type="match status" value="1"/>
</dbReference>
<dbReference type="GO" id="GO:0016301">
    <property type="term" value="F:kinase activity"/>
    <property type="evidence" value="ECO:0007669"/>
    <property type="project" value="UniProtKB-KW"/>
</dbReference>
<dbReference type="Proteomes" id="UP001430290">
    <property type="component" value="Unassembled WGS sequence"/>
</dbReference>
<name>A0ABS7TGA4_9GAMM</name>
<dbReference type="EMBL" id="JAIQDJ010000008">
    <property type="protein sequence ID" value="MBZ4186889.1"/>
    <property type="molecule type" value="Genomic_DNA"/>
</dbReference>
<accession>A0ABS7TGA4</accession>
<evidence type="ECO:0000313" key="8">
    <source>
        <dbReference type="EMBL" id="MBZ4186889.1"/>
    </source>
</evidence>
<comment type="catalytic activity">
    <reaction evidence="1">
        <text>ATP + protein L-histidine = ADP + protein N-phospho-L-histidine.</text>
        <dbReference type="EC" id="2.7.13.3"/>
    </reaction>
</comment>
<keyword evidence="9" id="KW-1185">Reference proteome</keyword>
<keyword evidence="6" id="KW-0472">Membrane</keyword>
<comment type="caution">
    <text evidence="8">The sequence shown here is derived from an EMBL/GenBank/DDBJ whole genome shotgun (WGS) entry which is preliminary data.</text>
</comment>
<evidence type="ECO:0000256" key="4">
    <source>
        <dbReference type="ARBA" id="ARBA00022679"/>
    </source>
</evidence>
<dbReference type="RefSeq" id="WP_317851756.1">
    <property type="nucleotide sequence ID" value="NZ_JAIQDJ010000008.1"/>
</dbReference>
<evidence type="ECO:0000313" key="9">
    <source>
        <dbReference type="Proteomes" id="UP001430290"/>
    </source>
</evidence>
<feature type="domain" description="Signal transduction histidine kinase dimerisation/phosphoacceptor" evidence="7">
    <location>
        <begin position="207"/>
        <end position="273"/>
    </location>
</feature>